<dbReference type="AlphaFoldDB" id="A0A820Y3B0"/>
<sequence length="80" mass="9011">MATAGGGEEAAIQRISRMNDVVQEQSWASTDFFEENLIGSVRDCVSIVRSINGLSHESIFLNYVYYQVSKQKTTTKLDYI</sequence>
<evidence type="ECO:0000313" key="2">
    <source>
        <dbReference type="Proteomes" id="UP000663851"/>
    </source>
</evidence>
<protein>
    <submittedName>
        <fullName evidence="1">Uncharacterized protein</fullName>
    </submittedName>
</protein>
<accession>A0A820Y3B0</accession>
<evidence type="ECO:0000313" key="1">
    <source>
        <dbReference type="EMBL" id="CAF4537125.1"/>
    </source>
</evidence>
<comment type="caution">
    <text evidence="1">The sequence shown here is derived from an EMBL/GenBank/DDBJ whole genome shotgun (WGS) entry which is preliminary data.</text>
</comment>
<organism evidence="1 2">
    <name type="scientific">Rotaria socialis</name>
    <dbReference type="NCBI Taxonomy" id="392032"/>
    <lineage>
        <taxon>Eukaryota</taxon>
        <taxon>Metazoa</taxon>
        <taxon>Spiralia</taxon>
        <taxon>Gnathifera</taxon>
        <taxon>Rotifera</taxon>
        <taxon>Eurotatoria</taxon>
        <taxon>Bdelloidea</taxon>
        <taxon>Philodinida</taxon>
        <taxon>Philodinidae</taxon>
        <taxon>Rotaria</taxon>
    </lineage>
</organism>
<reference evidence="1" key="1">
    <citation type="submission" date="2021-02" db="EMBL/GenBank/DDBJ databases">
        <authorList>
            <person name="Nowell W R."/>
        </authorList>
    </citation>
    <scope>NUCLEOTIDE SEQUENCE</scope>
</reference>
<dbReference type="EMBL" id="CAJOBO010005108">
    <property type="protein sequence ID" value="CAF4537125.1"/>
    <property type="molecule type" value="Genomic_DNA"/>
</dbReference>
<name>A0A820Y3B0_9BILA</name>
<gene>
    <name evidence="1" type="ORF">HFQ381_LOCUS30100</name>
</gene>
<proteinExistence type="predicted"/>
<dbReference type="Proteomes" id="UP000663851">
    <property type="component" value="Unassembled WGS sequence"/>
</dbReference>